<dbReference type="Proteomes" id="UP000198656">
    <property type="component" value="Unassembled WGS sequence"/>
</dbReference>
<name>A0A1G8A217_9FIRM</name>
<gene>
    <name evidence="2" type="ORF">SAMN05443529_11081</name>
</gene>
<protein>
    <submittedName>
        <fullName evidence="2">Uncharacterized protein</fullName>
    </submittedName>
</protein>
<dbReference type="RefSeq" id="WP_092333027.1">
    <property type="nucleotide sequence ID" value="NZ_FNCP01000010.1"/>
</dbReference>
<evidence type="ECO:0000313" key="3">
    <source>
        <dbReference type="Proteomes" id="UP000198656"/>
    </source>
</evidence>
<organism evidence="2 3">
    <name type="scientific">Desulfosporosinus hippei DSM 8344</name>
    <dbReference type="NCBI Taxonomy" id="1121419"/>
    <lineage>
        <taxon>Bacteria</taxon>
        <taxon>Bacillati</taxon>
        <taxon>Bacillota</taxon>
        <taxon>Clostridia</taxon>
        <taxon>Eubacteriales</taxon>
        <taxon>Desulfitobacteriaceae</taxon>
        <taxon>Desulfosporosinus</taxon>
    </lineage>
</organism>
<accession>A0A1G8A217</accession>
<dbReference type="EMBL" id="FNCP01000010">
    <property type="protein sequence ID" value="SDH14974.1"/>
    <property type="molecule type" value="Genomic_DNA"/>
</dbReference>
<evidence type="ECO:0000256" key="1">
    <source>
        <dbReference type="SAM" id="Phobius"/>
    </source>
</evidence>
<keyword evidence="1" id="KW-0472">Membrane</keyword>
<evidence type="ECO:0000313" key="2">
    <source>
        <dbReference type="EMBL" id="SDH14974.1"/>
    </source>
</evidence>
<keyword evidence="1" id="KW-0812">Transmembrane</keyword>
<dbReference type="AlphaFoldDB" id="A0A1G8A217"/>
<reference evidence="3" key="1">
    <citation type="submission" date="2016-10" db="EMBL/GenBank/DDBJ databases">
        <authorList>
            <person name="Varghese N."/>
            <person name="Submissions S."/>
        </authorList>
    </citation>
    <scope>NUCLEOTIDE SEQUENCE [LARGE SCALE GENOMIC DNA]</scope>
    <source>
        <strain evidence="3">DSM 8344</strain>
    </source>
</reference>
<dbReference type="OrthoDB" id="1795609at2"/>
<keyword evidence="3" id="KW-1185">Reference proteome</keyword>
<proteinExistence type="predicted"/>
<sequence>MFDKQVEESCGEPIVIGIEFFCPISSTPGSSTLIFTQPLLTGKIFESSAVIIGAQIILYIAHHLFGYKSIPIMDTKNNQTIQMPLSELQDFLKWMANGSGTFANLSSANTESNQNTNVDLGITGTIGDRGFQTPQSPEAPLVLAIYVIGNFSNKPYTPIVEIIVPILTFPGLRGALPILIISLLATIFVRAVVPPESTGARPLAKPSPLNNNTNPLTFTPNDLLKMFTKFGKHFNTN</sequence>
<dbReference type="STRING" id="1121419.SAMN05443529_11081"/>
<keyword evidence="1" id="KW-1133">Transmembrane helix</keyword>
<feature type="transmembrane region" description="Helical" evidence="1">
    <location>
        <begin position="174"/>
        <end position="193"/>
    </location>
</feature>